<gene>
    <name evidence="1" type="ORF">SAMN05444851_0624</name>
</gene>
<accession>A0A1I0N852</accession>
<organism evidence="1 2">
    <name type="scientific">Aliiroseovarius sediminilitoris</name>
    <dbReference type="NCBI Taxonomy" id="1173584"/>
    <lineage>
        <taxon>Bacteria</taxon>
        <taxon>Pseudomonadati</taxon>
        <taxon>Pseudomonadota</taxon>
        <taxon>Alphaproteobacteria</taxon>
        <taxon>Rhodobacterales</taxon>
        <taxon>Paracoccaceae</taxon>
        <taxon>Aliiroseovarius</taxon>
    </lineage>
</organism>
<sequence>MTLVDLTREARTLQLDVFGALHDGPDTIVLLGPLEPGFWARFTESAEYADGLPDPMDRWSKCAITDLANRWAGQAIFPSDGPPYPPFFDWALRSGRAWQSPVTLLVHDTAGLWVSYRGAIRLTGHMDLQTAATCPCNDCPAPCRSACPVGALGSNGYDITTCLAHLNGDDSTDCMGSGCAARRACPVSQNYGRLAAQSAFHMKAFNPT</sequence>
<reference evidence="1 2" key="1">
    <citation type="submission" date="2016-10" db="EMBL/GenBank/DDBJ databases">
        <authorList>
            <person name="de Groot N.N."/>
        </authorList>
    </citation>
    <scope>NUCLEOTIDE SEQUENCE [LARGE SCALE GENOMIC DNA]</scope>
    <source>
        <strain evidence="1 2">DSM 29439</strain>
    </source>
</reference>
<evidence type="ECO:0000313" key="1">
    <source>
        <dbReference type="EMBL" id="SEV97314.1"/>
    </source>
</evidence>
<evidence type="ECO:0000313" key="2">
    <source>
        <dbReference type="Proteomes" id="UP000199650"/>
    </source>
</evidence>
<name>A0A1I0N852_9RHOB</name>
<evidence type="ECO:0008006" key="3">
    <source>
        <dbReference type="Google" id="ProtNLM"/>
    </source>
</evidence>
<protein>
    <recommendedName>
        <fullName evidence="3">Ferredoxin</fullName>
    </recommendedName>
</protein>
<dbReference type="RefSeq" id="WP_245744633.1">
    <property type="nucleotide sequence ID" value="NZ_FOJB01000001.1"/>
</dbReference>
<proteinExistence type="predicted"/>
<keyword evidence="2" id="KW-1185">Reference proteome</keyword>
<dbReference type="EMBL" id="FOJB01000001">
    <property type="protein sequence ID" value="SEV97314.1"/>
    <property type="molecule type" value="Genomic_DNA"/>
</dbReference>
<dbReference type="Proteomes" id="UP000199650">
    <property type="component" value="Unassembled WGS sequence"/>
</dbReference>
<dbReference type="AlphaFoldDB" id="A0A1I0N852"/>
<dbReference type="STRING" id="1173584.SAMN05444851_0624"/>